<dbReference type="InterPro" id="IPR043129">
    <property type="entry name" value="ATPase_NBD"/>
</dbReference>
<dbReference type="STRING" id="522772.Dacet_2223"/>
<evidence type="ECO:0000313" key="2">
    <source>
        <dbReference type="EMBL" id="ADD68985.1"/>
    </source>
</evidence>
<dbReference type="Proteomes" id="UP000002012">
    <property type="component" value="Chromosome"/>
</dbReference>
<dbReference type="RefSeq" id="WP_013011488.1">
    <property type="nucleotide sequence ID" value="NC_013943.1"/>
</dbReference>
<dbReference type="eggNOG" id="COG1940">
    <property type="taxonomic scope" value="Bacteria"/>
</dbReference>
<proteinExistence type="inferred from homology"/>
<dbReference type="SUPFAM" id="SSF53067">
    <property type="entry name" value="Actin-like ATPase domain"/>
    <property type="match status" value="1"/>
</dbReference>
<organism evidence="2 3">
    <name type="scientific">Denitrovibrio acetiphilus (strain DSM 12809 / NBRC 114555 / N2460)</name>
    <dbReference type="NCBI Taxonomy" id="522772"/>
    <lineage>
        <taxon>Bacteria</taxon>
        <taxon>Pseudomonadati</taxon>
        <taxon>Deferribacterota</taxon>
        <taxon>Deferribacteres</taxon>
        <taxon>Deferribacterales</taxon>
        <taxon>Geovibrionaceae</taxon>
        <taxon>Denitrovibrio</taxon>
    </lineage>
</organism>
<dbReference type="Gene3D" id="3.30.420.40">
    <property type="match status" value="2"/>
</dbReference>
<evidence type="ECO:0000256" key="1">
    <source>
        <dbReference type="ARBA" id="ARBA00006479"/>
    </source>
</evidence>
<dbReference type="OrthoDB" id="9810372at2"/>
<dbReference type="InParanoid" id="D4H2W2"/>
<dbReference type="AlphaFoldDB" id="D4H2W2"/>
<dbReference type="KEGG" id="dap:Dacet_2223"/>
<dbReference type="PANTHER" id="PTHR18964">
    <property type="entry name" value="ROK (REPRESSOR, ORF, KINASE) FAMILY"/>
    <property type="match status" value="1"/>
</dbReference>
<name>D4H2W2_DENA2</name>
<comment type="similarity">
    <text evidence="1">Belongs to the ROK (NagC/XylR) family.</text>
</comment>
<dbReference type="PaxDb" id="522772-Dacet_2223"/>
<dbReference type="HOGENOM" id="CLU_036604_0_4_0"/>
<dbReference type="PANTHER" id="PTHR18964:SF149">
    <property type="entry name" value="BIFUNCTIONAL UDP-N-ACETYLGLUCOSAMINE 2-EPIMERASE_N-ACETYLMANNOSAMINE KINASE"/>
    <property type="match status" value="1"/>
</dbReference>
<keyword evidence="3" id="KW-1185">Reference proteome</keyword>
<gene>
    <name evidence="2" type="ordered locus">Dacet_2223</name>
</gene>
<dbReference type="Pfam" id="PF00480">
    <property type="entry name" value="ROK"/>
    <property type="match status" value="1"/>
</dbReference>
<sequence>MFLCFDIGGTNIKSCLTNASGVCADKAVTPTPNSYTELMNVLTGIAENAEFEACAVAVPGTCAPKSGETIFAPNLPCINGKNIKNDLQNTTRKPVFIENDANLAALGEYYFVEKNNISSMVFLTIGTGLGGGAVLNGELLTSDISLFEAGHINIEPDGRPCGCGKKGCLEAYVNTSGILETYHMLSAHGHADNVNMVYSASKTGDKAAALTFEVFGGYLGIGMASLANILVPEKIKIGGGISEMSDAFLGHTLKVFAKNIYPAYRNRVSIELSTLKNSAGLKGCAALCLTQLSKN</sequence>
<protein>
    <submittedName>
        <fullName evidence="2">ROK family protein</fullName>
    </submittedName>
</protein>
<dbReference type="InterPro" id="IPR000600">
    <property type="entry name" value="ROK"/>
</dbReference>
<reference evidence="2 3" key="1">
    <citation type="journal article" date="2010" name="Stand. Genomic Sci.">
        <title>Complete genome sequence of Denitrovibrio acetiphilus type strain (N2460).</title>
        <authorList>
            <person name="Kiss H."/>
            <person name="Lang E."/>
            <person name="Lapidus A."/>
            <person name="Copeland A."/>
            <person name="Nolan M."/>
            <person name="Glavina Del Rio T."/>
            <person name="Chen F."/>
            <person name="Lucas S."/>
            <person name="Tice H."/>
            <person name="Cheng J.F."/>
            <person name="Han C."/>
            <person name="Goodwin L."/>
            <person name="Pitluck S."/>
            <person name="Liolios K."/>
            <person name="Pati A."/>
            <person name="Ivanova N."/>
            <person name="Mavromatis K."/>
            <person name="Chen A."/>
            <person name="Palaniappan K."/>
            <person name="Land M."/>
            <person name="Hauser L."/>
            <person name="Chang Y.J."/>
            <person name="Jeffries C.D."/>
            <person name="Detter J.C."/>
            <person name="Brettin T."/>
            <person name="Spring S."/>
            <person name="Rohde M."/>
            <person name="Goker M."/>
            <person name="Woyke T."/>
            <person name="Bristow J."/>
            <person name="Eisen J.A."/>
            <person name="Markowitz V."/>
            <person name="Hugenholtz P."/>
            <person name="Kyrpides N.C."/>
            <person name="Klenk H.P."/>
        </authorList>
    </citation>
    <scope>NUCLEOTIDE SEQUENCE [LARGE SCALE GENOMIC DNA]</scope>
    <source>
        <strain evidence="3">DSM 12809 / NBRC 114555 / N2460</strain>
    </source>
</reference>
<accession>D4H2W2</accession>
<dbReference type="FunCoup" id="D4H2W2">
    <property type="interactions" value="184"/>
</dbReference>
<dbReference type="EMBL" id="CP001968">
    <property type="protein sequence ID" value="ADD68985.1"/>
    <property type="molecule type" value="Genomic_DNA"/>
</dbReference>
<evidence type="ECO:0000313" key="3">
    <source>
        <dbReference type="Proteomes" id="UP000002012"/>
    </source>
</evidence>